<comment type="caution">
    <text evidence="1">The sequence shown here is derived from an EMBL/GenBank/DDBJ whole genome shotgun (WGS) entry which is preliminary data.</text>
</comment>
<organism evidence="1 2">
    <name type="scientific">Punica granatum</name>
    <name type="common">Pomegranate</name>
    <dbReference type="NCBI Taxonomy" id="22663"/>
    <lineage>
        <taxon>Eukaryota</taxon>
        <taxon>Viridiplantae</taxon>
        <taxon>Streptophyta</taxon>
        <taxon>Embryophyta</taxon>
        <taxon>Tracheophyta</taxon>
        <taxon>Spermatophyta</taxon>
        <taxon>Magnoliopsida</taxon>
        <taxon>eudicotyledons</taxon>
        <taxon>Gunneridae</taxon>
        <taxon>Pentapetalae</taxon>
        <taxon>rosids</taxon>
        <taxon>malvids</taxon>
        <taxon>Myrtales</taxon>
        <taxon>Lythraceae</taxon>
        <taxon>Punica</taxon>
    </lineage>
</organism>
<proteinExistence type="predicted"/>
<name>A0A2I0LC10_PUNGR</name>
<dbReference type="AlphaFoldDB" id="A0A2I0LC10"/>
<evidence type="ECO:0000313" key="1">
    <source>
        <dbReference type="EMBL" id="PKI78214.1"/>
    </source>
</evidence>
<keyword evidence="2" id="KW-1185">Reference proteome</keyword>
<accession>A0A2I0LC10</accession>
<sequence>MSSAVRHLSQPPLPPRQGRMEGLVLHVWSEVGSESMGSCFKGMVWNGIRCLVLIDGGALAEAGWSNRGLHLCRSDVGVEI</sequence>
<dbReference type="EMBL" id="PGOL01000058">
    <property type="protein sequence ID" value="PKI78214.1"/>
    <property type="molecule type" value="Genomic_DNA"/>
</dbReference>
<dbReference type="Proteomes" id="UP000233551">
    <property type="component" value="Unassembled WGS sequence"/>
</dbReference>
<reference evidence="1 2" key="1">
    <citation type="submission" date="2017-11" db="EMBL/GenBank/DDBJ databases">
        <title>De-novo sequencing of pomegranate (Punica granatum L.) genome.</title>
        <authorList>
            <person name="Akparov Z."/>
            <person name="Amiraslanov A."/>
            <person name="Hajiyeva S."/>
            <person name="Abbasov M."/>
            <person name="Kaur K."/>
            <person name="Hamwieh A."/>
            <person name="Solovyev V."/>
            <person name="Salamov A."/>
            <person name="Braich B."/>
            <person name="Kosarev P."/>
            <person name="Mahmoud A."/>
            <person name="Hajiyev E."/>
            <person name="Babayeva S."/>
            <person name="Izzatullayeva V."/>
            <person name="Mammadov A."/>
            <person name="Mammadov A."/>
            <person name="Sharifova S."/>
            <person name="Ojaghi J."/>
            <person name="Eynullazada K."/>
            <person name="Bayramov B."/>
            <person name="Abdulazimova A."/>
            <person name="Shahmuradov I."/>
        </authorList>
    </citation>
    <scope>NUCLEOTIDE SEQUENCE [LARGE SCALE GENOMIC DNA]</scope>
    <source>
        <strain evidence="2">cv. AG2017</strain>
        <tissue evidence="1">Leaf</tissue>
    </source>
</reference>
<protein>
    <submittedName>
        <fullName evidence="1">Uncharacterized protein</fullName>
    </submittedName>
</protein>
<evidence type="ECO:0000313" key="2">
    <source>
        <dbReference type="Proteomes" id="UP000233551"/>
    </source>
</evidence>
<gene>
    <name evidence="1" type="ORF">CRG98_001385</name>
</gene>